<reference evidence="9 10" key="1">
    <citation type="submission" date="2018-03" db="EMBL/GenBank/DDBJ databases">
        <title>Novel Streptomyces sp. from soil.</title>
        <authorList>
            <person name="Tan G.Y.A."/>
            <person name="Lee Z.Y."/>
        </authorList>
    </citation>
    <scope>NUCLEOTIDE SEQUENCE [LARGE SCALE GENOMIC DNA]</scope>
    <source>
        <strain evidence="9 10">ST5x</strain>
    </source>
</reference>
<comment type="similarity">
    <text evidence="1">Belongs to the aldo/keto reductase family.</text>
</comment>
<evidence type="ECO:0000256" key="7">
    <source>
        <dbReference type="SAM" id="MobiDB-lite"/>
    </source>
</evidence>
<feature type="active site" description="Proton donor" evidence="4">
    <location>
        <position position="52"/>
    </location>
</feature>
<evidence type="ECO:0000256" key="4">
    <source>
        <dbReference type="PIRSR" id="PIRSR000097-1"/>
    </source>
</evidence>
<dbReference type="GO" id="GO:0016616">
    <property type="term" value="F:oxidoreductase activity, acting on the CH-OH group of donors, NAD or NADP as acceptor"/>
    <property type="evidence" value="ECO:0007669"/>
    <property type="project" value="UniProtKB-ARBA"/>
</dbReference>
<feature type="binding site" evidence="5">
    <location>
        <position position="110"/>
    </location>
    <ligand>
        <name>substrate</name>
    </ligand>
</feature>
<dbReference type="PIRSF" id="PIRSF000097">
    <property type="entry name" value="AKR"/>
    <property type="match status" value="1"/>
</dbReference>
<feature type="region of interest" description="Disordered" evidence="7">
    <location>
        <begin position="264"/>
        <end position="284"/>
    </location>
</feature>
<dbReference type="EMBL" id="PVLV01000062">
    <property type="protein sequence ID" value="PRH80375.1"/>
    <property type="molecule type" value="Genomic_DNA"/>
</dbReference>
<dbReference type="FunFam" id="3.20.20.100:FF:000002">
    <property type="entry name" value="2,5-diketo-D-gluconic acid reductase A"/>
    <property type="match status" value="1"/>
</dbReference>
<dbReference type="OrthoDB" id="9804790at2"/>
<dbReference type="PANTHER" id="PTHR43827:SF3">
    <property type="entry name" value="NADP-DEPENDENT OXIDOREDUCTASE DOMAIN-CONTAINING PROTEIN"/>
    <property type="match status" value="1"/>
</dbReference>
<dbReference type="InterPro" id="IPR020471">
    <property type="entry name" value="AKR"/>
</dbReference>
<dbReference type="PANTHER" id="PTHR43827">
    <property type="entry name" value="2,5-DIKETO-D-GLUCONIC ACID REDUCTASE"/>
    <property type="match status" value="1"/>
</dbReference>
<name>A0A2S9Q117_9ACTN</name>
<feature type="domain" description="NADP-dependent oxidoreductase" evidence="8">
    <location>
        <begin position="19"/>
        <end position="261"/>
    </location>
</feature>
<evidence type="ECO:0000256" key="2">
    <source>
        <dbReference type="ARBA" id="ARBA00022857"/>
    </source>
</evidence>
<dbReference type="Pfam" id="PF00248">
    <property type="entry name" value="Aldo_ket_red"/>
    <property type="match status" value="1"/>
</dbReference>
<keyword evidence="10" id="KW-1185">Reference proteome</keyword>
<dbReference type="PROSITE" id="PS00063">
    <property type="entry name" value="ALDOKETO_REDUCTASE_3"/>
    <property type="match status" value="1"/>
</dbReference>
<dbReference type="AlphaFoldDB" id="A0A2S9Q117"/>
<dbReference type="Gene3D" id="3.20.20.100">
    <property type="entry name" value="NADP-dependent oxidoreductase domain"/>
    <property type="match status" value="1"/>
</dbReference>
<dbReference type="SUPFAM" id="SSF51430">
    <property type="entry name" value="NAD(P)-linked oxidoreductase"/>
    <property type="match status" value="1"/>
</dbReference>
<evidence type="ECO:0000256" key="6">
    <source>
        <dbReference type="PIRSR" id="PIRSR000097-3"/>
    </source>
</evidence>
<accession>A0A2S9Q117</accession>
<evidence type="ECO:0000256" key="1">
    <source>
        <dbReference type="ARBA" id="ARBA00007905"/>
    </source>
</evidence>
<evidence type="ECO:0000313" key="9">
    <source>
        <dbReference type="EMBL" id="PRH80375.1"/>
    </source>
</evidence>
<organism evidence="9 10">
    <name type="scientific">Streptomyces solincola</name>
    <dbReference type="NCBI Taxonomy" id="2100817"/>
    <lineage>
        <taxon>Bacteria</taxon>
        <taxon>Bacillati</taxon>
        <taxon>Actinomycetota</taxon>
        <taxon>Actinomycetes</taxon>
        <taxon>Kitasatosporales</taxon>
        <taxon>Streptomycetaceae</taxon>
        <taxon>Streptomyces</taxon>
    </lineage>
</organism>
<dbReference type="InterPro" id="IPR023210">
    <property type="entry name" value="NADP_OxRdtase_dom"/>
</dbReference>
<proteinExistence type="inferred from homology"/>
<dbReference type="Proteomes" id="UP000239322">
    <property type="component" value="Unassembled WGS sequence"/>
</dbReference>
<dbReference type="PROSITE" id="PS00062">
    <property type="entry name" value="ALDOKETO_REDUCTASE_2"/>
    <property type="match status" value="1"/>
</dbReference>
<protein>
    <recommendedName>
        <fullName evidence="8">NADP-dependent oxidoreductase domain-containing protein</fullName>
    </recommendedName>
</protein>
<keyword evidence="2" id="KW-0521">NADP</keyword>
<dbReference type="PROSITE" id="PS00798">
    <property type="entry name" value="ALDOKETO_REDUCTASE_1"/>
    <property type="match status" value="1"/>
</dbReference>
<keyword evidence="3" id="KW-0560">Oxidoreductase</keyword>
<evidence type="ECO:0000313" key="10">
    <source>
        <dbReference type="Proteomes" id="UP000239322"/>
    </source>
</evidence>
<dbReference type="InterPro" id="IPR036812">
    <property type="entry name" value="NAD(P)_OxRdtase_dom_sf"/>
</dbReference>
<sequence length="284" mass="31200">MSAAVPTVSLRPEVDMPQIGLGTWMMDDGTAARLIPEAAAAGYRLVDTAARYGNEAGVGQGIRSSGIPREQFFVTSKLTGRDHGHDKALAGYRTSLETTGLDYLDLFMIHWPMPRIGLYVETWQALCALRGEGRVRAVGVSNFLPAHLDRLAQESGVWPDVDQIQLNPRIPHREWREYAQQRGVTVQSWSPLGKGGSLLQEPVVTSLAAAHGKSPAQVVLRWHIQLGLVPIPKSSHPDRLAENIDIFDFRLSGEEVTAMTTLAGGEEPMDPETFEQDLAGSWQR</sequence>
<evidence type="ECO:0000256" key="3">
    <source>
        <dbReference type="ARBA" id="ARBA00023002"/>
    </source>
</evidence>
<dbReference type="PRINTS" id="PR00069">
    <property type="entry name" value="ALDKETRDTASE"/>
</dbReference>
<dbReference type="RefSeq" id="WP_105867548.1">
    <property type="nucleotide sequence ID" value="NZ_PVLV01000062.1"/>
</dbReference>
<evidence type="ECO:0000256" key="5">
    <source>
        <dbReference type="PIRSR" id="PIRSR000097-2"/>
    </source>
</evidence>
<dbReference type="InterPro" id="IPR018170">
    <property type="entry name" value="Aldo/ket_reductase_CS"/>
</dbReference>
<feature type="site" description="Lowers pKa of active site Tyr" evidence="6">
    <location>
        <position position="77"/>
    </location>
</feature>
<evidence type="ECO:0000259" key="8">
    <source>
        <dbReference type="Pfam" id="PF00248"/>
    </source>
</evidence>
<gene>
    <name evidence="9" type="ORF">C6N75_04610</name>
</gene>
<comment type="caution">
    <text evidence="9">The sequence shown here is derived from an EMBL/GenBank/DDBJ whole genome shotgun (WGS) entry which is preliminary data.</text>
</comment>